<organism evidence="2 3">
    <name type="scientific">Candidatus Synechococcus spongiarum SP3</name>
    <dbReference type="NCBI Taxonomy" id="1604020"/>
    <lineage>
        <taxon>Bacteria</taxon>
        <taxon>Bacillati</taxon>
        <taxon>Cyanobacteriota</taxon>
        <taxon>Cyanophyceae</taxon>
        <taxon>Synechococcales</taxon>
        <taxon>Synechococcaceae</taxon>
        <taxon>Synechococcus</taxon>
    </lineage>
</organism>
<dbReference type="Proteomes" id="UP000035067">
    <property type="component" value="Unassembled WGS sequence"/>
</dbReference>
<protein>
    <submittedName>
        <fullName evidence="2">Uncharacterized protein</fullName>
    </submittedName>
</protein>
<evidence type="ECO:0000256" key="1">
    <source>
        <dbReference type="SAM" id="MobiDB-lite"/>
    </source>
</evidence>
<name>A0A0G2HLC9_9SYNE</name>
<evidence type="ECO:0000313" key="2">
    <source>
        <dbReference type="EMBL" id="KKZ12537.1"/>
    </source>
</evidence>
<proteinExistence type="predicted"/>
<dbReference type="AlphaFoldDB" id="A0A0G2HLC9"/>
<dbReference type="PATRIC" id="fig|1604020.3.peg.69"/>
<evidence type="ECO:0000313" key="3">
    <source>
        <dbReference type="Proteomes" id="UP000035067"/>
    </source>
</evidence>
<dbReference type="EMBL" id="JXQG01000018">
    <property type="protein sequence ID" value="KKZ12537.1"/>
    <property type="molecule type" value="Genomic_DNA"/>
</dbReference>
<feature type="compositionally biased region" description="Polar residues" evidence="1">
    <location>
        <begin position="270"/>
        <end position="282"/>
    </location>
</feature>
<feature type="region of interest" description="Disordered" evidence="1">
    <location>
        <begin position="257"/>
        <end position="299"/>
    </location>
</feature>
<gene>
    <name evidence="2" type="ORF">TE42_04190</name>
</gene>
<reference evidence="2 3" key="1">
    <citation type="submission" date="2015-01" db="EMBL/GenBank/DDBJ databases">
        <title>Lifestyle Evolution in Cyanobacterial Symbionts of Sponges.</title>
        <authorList>
            <person name="Burgsdorf I."/>
            <person name="Slaby B.M."/>
            <person name="Handley K.M."/>
            <person name="Haber M."/>
            <person name="Blom J."/>
            <person name="Marshall C.W."/>
            <person name="Gilbert J.A."/>
            <person name="Hentschel U."/>
            <person name="Steindler L."/>
        </authorList>
    </citation>
    <scope>NUCLEOTIDE SEQUENCE [LARGE SCALE GENOMIC DNA]</scope>
    <source>
        <strain evidence="2">SP3</strain>
    </source>
</reference>
<sequence>MGPSPVSPPSKEPDVILDQLDQLEESILQGLRLPLTGMLLVAEEEVIEALSQIRESFPPLFQQAQALINQRQDYLKQAHSQGASLIQQAKGKREQLIQQSVQEGERRAKQVMAEAAAQRDTMLDKAQQTIVQKEQALQKNVEQAEQQFASRRSQMEQEYITRKEQQNQQLEQQRLQARQELERINQERVRRKELAQREVEDMRQDMRTLCQKAHAHCEELTRQATAIRQEADHYARQVLDELSDKLRDLQQAVGATRKESGAAAIHAHNRTTVPSRQRTSPQGAVGITQFKEPEDRKSA</sequence>
<accession>A0A0G2HLC9</accession>
<comment type="caution">
    <text evidence="2">The sequence shown here is derived from an EMBL/GenBank/DDBJ whole genome shotgun (WGS) entry which is preliminary data.</text>
</comment>